<evidence type="ECO:0000256" key="3">
    <source>
        <dbReference type="ARBA" id="ARBA00022723"/>
    </source>
</evidence>
<evidence type="ECO:0000256" key="1">
    <source>
        <dbReference type="ARBA" id="ARBA00004240"/>
    </source>
</evidence>
<dbReference type="Gene3D" id="3.10.120.10">
    <property type="entry name" value="Cytochrome b5-like heme/steroid binding domain"/>
    <property type="match status" value="1"/>
</dbReference>
<keyword evidence="2" id="KW-0349">Heme</keyword>
<dbReference type="SUPFAM" id="SSF55856">
    <property type="entry name" value="Cytochrome b5-like heme/steroid binding domain"/>
    <property type="match status" value="1"/>
</dbReference>
<keyword evidence="5" id="KW-0408">Iron</keyword>
<evidence type="ECO:0000256" key="6">
    <source>
        <dbReference type="ARBA" id="ARBA00038357"/>
    </source>
</evidence>
<dbReference type="GO" id="GO:0016020">
    <property type="term" value="C:membrane"/>
    <property type="evidence" value="ECO:0007669"/>
    <property type="project" value="TreeGrafter"/>
</dbReference>
<dbReference type="EMBL" id="GDHC01012359">
    <property type="protein sequence ID" value="JAQ06270.1"/>
    <property type="molecule type" value="Transcribed_RNA"/>
</dbReference>
<dbReference type="InterPro" id="IPR050577">
    <property type="entry name" value="MAPR/NEUFC/NENF-like"/>
</dbReference>
<reference evidence="10" key="1">
    <citation type="journal article" date="2014" name="PLoS ONE">
        <title>Transcriptome-Based Identification of ABC Transporters in the Western Tarnished Plant Bug Lygus hesperus.</title>
        <authorList>
            <person name="Hull J.J."/>
            <person name="Chaney K."/>
            <person name="Geib S.M."/>
            <person name="Fabrick J.A."/>
            <person name="Brent C.S."/>
            <person name="Walsh D."/>
            <person name="Lavine L.C."/>
        </authorList>
    </citation>
    <scope>NUCLEOTIDE SEQUENCE</scope>
</reference>
<dbReference type="GO" id="GO:0005783">
    <property type="term" value="C:endoplasmic reticulum"/>
    <property type="evidence" value="ECO:0007669"/>
    <property type="project" value="UniProtKB-SubCell"/>
</dbReference>
<dbReference type="SMART" id="SM01117">
    <property type="entry name" value="Cyt-b5"/>
    <property type="match status" value="1"/>
</dbReference>
<sequence>MSQSKSADSSRVCPPGTIEAPRNHSSTNNDNSGSTSSGKVTRTAAASQSTSRPSSSTTAPASTSMTKSGASVGQSNSPASLASNSTPTTSFFTKIYNYPLMVKLRALFSDDKKIGGVMTMSMMAAVGAGALALLMCYMCKKYGWCEKIRMQLMKCYNKTKAKLLQFRDCATKSASVSEIRPVEPIVQRGYTKEELAMYDGIHNQHILVSLKRKVYEVGHQFYGAGEDYHVFAGKDVSRCMAKATLAESEMNKDWINCTEEELQRLEEYVRRFDSKYPVVGWFLPDNTFYQV</sequence>
<organism evidence="10">
    <name type="scientific">Lygus hesperus</name>
    <name type="common">Western plant bug</name>
    <dbReference type="NCBI Taxonomy" id="30085"/>
    <lineage>
        <taxon>Eukaryota</taxon>
        <taxon>Metazoa</taxon>
        <taxon>Ecdysozoa</taxon>
        <taxon>Arthropoda</taxon>
        <taxon>Hexapoda</taxon>
        <taxon>Insecta</taxon>
        <taxon>Pterygota</taxon>
        <taxon>Neoptera</taxon>
        <taxon>Paraneoptera</taxon>
        <taxon>Hemiptera</taxon>
        <taxon>Heteroptera</taxon>
        <taxon>Panheteroptera</taxon>
        <taxon>Cimicomorpha</taxon>
        <taxon>Miridae</taxon>
        <taxon>Mirini</taxon>
        <taxon>Lygus</taxon>
    </lineage>
</organism>
<feature type="transmembrane region" description="Helical" evidence="8">
    <location>
        <begin position="114"/>
        <end position="139"/>
    </location>
</feature>
<reference evidence="10" key="2">
    <citation type="submission" date="2014-07" db="EMBL/GenBank/DDBJ databases">
        <authorList>
            <person name="Hull J."/>
        </authorList>
    </citation>
    <scope>NUCLEOTIDE SEQUENCE</scope>
</reference>
<dbReference type="EMBL" id="GBHO01026700">
    <property type="protein sequence ID" value="JAG16904.1"/>
    <property type="molecule type" value="Transcribed_RNA"/>
</dbReference>
<evidence type="ECO:0000259" key="9">
    <source>
        <dbReference type="SMART" id="SM01117"/>
    </source>
</evidence>
<keyword evidence="8" id="KW-1133">Transmembrane helix</keyword>
<comment type="similarity">
    <text evidence="6">Belongs to the cytochrome b5 family. MAPR subfamily.</text>
</comment>
<dbReference type="EMBL" id="GBHO01026698">
    <property type="protein sequence ID" value="JAG16906.1"/>
    <property type="molecule type" value="Transcribed_RNA"/>
</dbReference>
<dbReference type="AlphaFoldDB" id="A0A0A9XA70"/>
<keyword evidence="4" id="KW-0256">Endoplasmic reticulum</keyword>
<evidence type="ECO:0000256" key="5">
    <source>
        <dbReference type="ARBA" id="ARBA00023004"/>
    </source>
</evidence>
<dbReference type="PANTHER" id="PTHR10281">
    <property type="entry name" value="MEMBRANE-ASSOCIATED PROGESTERONE RECEPTOR COMPONENT-RELATED"/>
    <property type="match status" value="1"/>
</dbReference>
<accession>A0A0A9XA70</accession>
<evidence type="ECO:0000256" key="4">
    <source>
        <dbReference type="ARBA" id="ARBA00022824"/>
    </source>
</evidence>
<comment type="subcellular location">
    <subcellularLocation>
        <location evidence="1">Endoplasmic reticulum</location>
    </subcellularLocation>
</comment>
<feature type="region of interest" description="Disordered" evidence="7">
    <location>
        <begin position="1"/>
        <end position="86"/>
    </location>
</feature>
<keyword evidence="3" id="KW-0479">Metal-binding</keyword>
<feature type="compositionally biased region" description="Low complexity" evidence="7">
    <location>
        <begin position="25"/>
        <end position="64"/>
    </location>
</feature>
<dbReference type="PANTHER" id="PTHR10281:SF72">
    <property type="entry name" value="NEUDESIN"/>
    <property type="match status" value="1"/>
</dbReference>
<evidence type="ECO:0000313" key="12">
    <source>
        <dbReference type="EMBL" id="JAQ06270.1"/>
    </source>
</evidence>
<evidence type="ECO:0000256" key="8">
    <source>
        <dbReference type="SAM" id="Phobius"/>
    </source>
</evidence>
<dbReference type="GO" id="GO:0046872">
    <property type="term" value="F:metal ion binding"/>
    <property type="evidence" value="ECO:0007669"/>
    <property type="project" value="UniProtKB-KW"/>
</dbReference>
<feature type="domain" description="Cytochrome b5 heme-binding" evidence="9">
    <location>
        <begin position="190"/>
        <end position="273"/>
    </location>
</feature>
<gene>
    <name evidence="10" type="primary">MP3_0</name>
    <name evidence="12" type="synonym">MP3</name>
    <name evidence="11" type="synonym">MP3_1</name>
    <name evidence="10" type="ORF">CM83_6300</name>
    <name evidence="11" type="ORF">CM83_6301</name>
    <name evidence="12" type="ORF">g.99151</name>
</gene>
<proteinExistence type="inferred from homology"/>
<evidence type="ECO:0000313" key="11">
    <source>
        <dbReference type="EMBL" id="JAG16906.1"/>
    </source>
</evidence>
<name>A0A0A9XA70_LYGHE</name>
<evidence type="ECO:0000313" key="10">
    <source>
        <dbReference type="EMBL" id="JAG16904.1"/>
    </source>
</evidence>
<protein>
    <submittedName>
        <fullName evidence="10">Putative steroid-binding protein 3</fullName>
    </submittedName>
</protein>
<evidence type="ECO:0000256" key="7">
    <source>
        <dbReference type="SAM" id="MobiDB-lite"/>
    </source>
</evidence>
<dbReference type="InterPro" id="IPR001199">
    <property type="entry name" value="Cyt_B5-like_heme/steroid-bd"/>
</dbReference>
<feature type="compositionally biased region" description="Polar residues" evidence="7">
    <location>
        <begin position="65"/>
        <end position="86"/>
    </location>
</feature>
<keyword evidence="8" id="KW-0812">Transmembrane</keyword>
<evidence type="ECO:0000256" key="2">
    <source>
        <dbReference type="ARBA" id="ARBA00022617"/>
    </source>
</evidence>
<keyword evidence="8" id="KW-0472">Membrane</keyword>
<reference evidence="12" key="3">
    <citation type="journal article" date="2016" name="Gigascience">
        <title>De novo construction of an expanded transcriptome assembly for the western tarnished plant bug, Lygus hesperus.</title>
        <authorList>
            <person name="Tassone E.E."/>
            <person name="Geib S.M."/>
            <person name="Hall B."/>
            <person name="Fabrick J.A."/>
            <person name="Brent C.S."/>
            <person name="Hull J.J."/>
        </authorList>
    </citation>
    <scope>NUCLEOTIDE SEQUENCE</scope>
</reference>
<dbReference type="InterPro" id="IPR036400">
    <property type="entry name" value="Cyt_B5-like_heme/steroid_sf"/>
</dbReference>